<feature type="region of interest" description="Disordered" evidence="1">
    <location>
        <begin position="49"/>
        <end position="75"/>
    </location>
</feature>
<evidence type="ECO:0000313" key="3">
    <source>
        <dbReference type="Proteomes" id="UP000504693"/>
    </source>
</evidence>
<dbReference type="InterPro" id="IPR009562">
    <property type="entry name" value="DUF1178"/>
</dbReference>
<organism evidence="2 3">
    <name type="scientific">Erythrobacter mangrovi</name>
    <dbReference type="NCBI Taxonomy" id="2739433"/>
    <lineage>
        <taxon>Bacteria</taxon>
        <taxon>Pseudomonadati</taxon>
        <taxon>Pseudomonadota</taxon>
        <taxon>Alphaproteobacteria</taxon>
        <taxon>Sphingomonadales</taxon>
        <taxon>Erythrobacteraceae</taxon>
        <taxon>Erythrobacter/Porphyrobacter group</taxon>
        <taxon>Erythrobacter</taxon>
    </lineage>
</organism>
<keyword evidence="3" id="KW-1185">Reference proteome</keyword>
<accession>A0A7D3XBH6</accession>
<evidence type="ECO:0000313" key="2">
    <source>
        <dbReference type="EMBL" id="QKG71630.1"/>
    </source>
</evidence>
<evidence type="ECO:0000256" key="1">
    <source>
        <dbReference type="SAM" id="MobiDB-lite"/>
    </source>
</evidence>
<dbReference type="AlphaFoldDB" id="A0A7D3XBH6"/>
<dbReference type="Proteomes" id="UP000504693">
    <property type="component" value="Chromosome"/>
</dbReference>
<protein>
    <submittedName>
        <fullName evidence="2">DUF1178 family protein</fullName>
    </submittedName>
</protein>
<proteinExistence type="predicted"/>
<reference evidence="2 3" key="1">
    <citation type="submission" date="2020-05" db="EMBL/GenBank/DDBJ databases">
        <title>Erythrobacter mangrovi sp. nov., isolated from rhizosphere soil of mangrove plant (Kandelia candel).</title>
        <authorList>
            <person name="Ye Y.H."/>
        </authorList>
    </citation>
    <scope>NUCLEOTIDE SEQUENCE [LARGE SCALE GENOMIC DNA]</scope>
    <source>
        <strain evidence="2 3">EB310</strain>
    </source>
</reference>
<dbReference type="Pfam" id="PF06676">
    <property type="entry name" value="DUF1178"/>
    <property type="match status" value="1"/>
</dbReference>
<dbReference type="PIRSF" id="PIRSF032131">
    <property type="entry name" value="UCP032131"/>
    <property type="match status" value="1"/>
</dbReference>
<dbReference type="KEGG" id="emv:HQR01_09800"/>
<dbReference type="EMBL" id="CP053921">
    <property type="protein sequence ID" value="QKG71630.1"/>
    <property type="molecule type" value="Genomic_DNA"/>
</dbReference>
<gene>
    <name evidence="2" type="ORF">HQR01_09800</name>
</gene>
<dbReference type="RefSeq" id="WP_173214698.1">
    <property type="nucleotide sequence ID" value="NZ_CP053921.1"/>
</dbReference>
<name>A0A7D3XBH6_9SPHN</name>
<sequence>MIVYDLSCSQGHRFEGWFGSSADFADQQARGLVSCPQCGTDEVAKAPMAPAVPAKGNSKSDQPVPTQMARGEMPAEVKQALKALAEAQAKALESSTWVGDKFAERARSMHYGEVDEAPIHGQATKDEAAEMLAEGIAVAPLLFPVAPPDELN</sequence>